<sequence length="201" mass="21577">MQLEGTNYNSFPEFVKQVEAIVGDQGIDTLINNAGIAIKKLLDSVTAEDMLKNFEVNSVAPLMLTKALLPLLKISAPKRKTAVINISSGQGSITNVNPTPPNPWRSMYPYRTSKTALNMITKCLAVDLKPHGIHVICMSPGHLKTDLGGPTADLEVSTGVSGVLNVIKTQITDDVLGGNRGIGLELVRQVLTTTHAKHVNN</sequence>
<evidence type="ECO:0000256" key="1">
    <source>
        <dbReference type="ARBA" id="ARBA00022857"/>
    </source>
</evidence>
<dbReference type="PANTHER" id="PTHR43544:SF7">
    <property type="entry name" value="NADB-LER2"/>
    <property type="match status" value="1"/>
</dbReference>
<dbReference type="GO" id="GO:0016491">
    <property type="term" value="F:oxidoreductase activity"/>
    <property type="evidence" value="ECO:0007669"/>
    <property type="project" value="UniProtKB-KW"/>
</dbReference>
<organism evidence="4">
    <name type="scientific">Oppiella nova</name>
    <dbReference type="NCBI Taxonomy" id="334625"/>
    <lineage>
        <taxon>Eukaryota</taxon>
        <taxon>Metazoa</taxon>
        <taxon>Ecdysozoa</taxon>
        <taxon>Arthropoda</taxon>
        <taxon>Chelicerata</taxon>
        <taxon>Arachnida</taxon>
        <taxon>Acari</taxon>
        <taxon>Acariformes</taxon>
        <taxon>Sarcoptiformes</taxon>
        <taxon>Oribatida</taxon>
        <taxon>Brachypylina</taxon>
        <taxon>Oppioidea</taxon>
        <taxon>Oppiidae</taxon>
        <taxon>Oppiella</taxon>
    </lineage>
</organism>
<dbReference type="Gene3D" id="3.40.50.720">
    <property type="entry name" value="NAD(P)-binding Rossmann-like Domain"/>
    <property type="match status" value="1"/>
</dbReference>
<evidence type="ECO:0000256" key="2">
    <source>
        <dbReference type="ARBA" id="ARBA00023002"/>
    </source>
</evidence>
<keyword evidence="1" id="KW-0521">NADP</keyword>
<keyword evidence="5" id="KW-1185">Reference proteome</keyword>
<protein>
    <submittedName>
        <fullName evidence="4">Uncharacterized protein</fullName>
    </submittedName>
</protein>
<evidence type="ECO:0000256" key="3">
    <source>
        <dbReference type="RuleBase" id="RU000363"/>
    </source>
</evidence>
<evidence type="ECO:0000313" key="4">
    <source>
        <dbReference type="EMBL" id="CAD7661785.1"/>
    </source>
</evidence>
<reference evidence="4" key="1">
    <citation type="submission" date="2020-11" db="EMBL/GenBank/DDBJ databases">
        <authorList>
            <person name="Tran Van P."/>
        </authorList>
    </citation>
    <scope>NUCLEOTIDE SEQUENCE</scope>
</reference>
<proteinExistence type="inferred from homology"/>
<dbReference type="EMBL" id="CAJPVJ010025048">
    <property type="protein sequence ID" value="CAG2178921.1"/>
    <property type="molecule type" value="Genomic_DNA"/>
</dbReference>
<dbReference type="OrthoDB" id="6877434at2759"/>
<dbReference type="PRINTS" id="PR00080">
    <property type="entry name" value="SDRFAMILY"/>
</dbReference>
<name>A0A7R9MK83_9ACAR</name>
<dbReference type="SUPFAM" id="SSF51735">
    <property type="entry name" value="NAD(P)-binding Rossmann-fold domains"/>
    <property type="match status" value="1"/>
</dbReference>
<dbReference type="InterPro" id="IPR036291">
    <property type="entry name" value="NAD(P)-bd_dom_sf"/>
</dbReference>
<dbReference type="InterPro" id="IPR002347">
    <property type="entry name" value="SDR_fam"/>
</dbReference>
<evidence type="ECO:0000313" key="5">
    <source>
        <dbReference type="Proteomes" id="UP000728032"/>
    </source>
</evidence>
<dbReference type="InterPro" id="IPR051468">
    <property type="entry name" value="Fungal_SecMetab_SDRs"/>
</dbReference>
<dbReference type="PANTHER" id="PTHR43544">
    <property type="entry name" value="SHORT-CHAIN DEHYDROGENASE/REDUCTASE"/>
    <property type="match status" value="1"/>
</dbReference>
<dbReference type="GO" id="GO:0005737">
    <property type="term" value="C:cytoplasm"/>
    <property type="evidence" value="ECO:0007669"/>
    <property type="project" value="TreeGrafter"/>
</dbReference>
<dbReference type="AlphaFoldDB" id="A0A7R9MK83"/>
<comment type="similarity">
    <text evidence="3">Belongs to the short-chain dehydrogenases/reductases (SDR) family.</text>
</comment>
<dbReference type="EMBL" id="OC939873">
    <property type="protein sequence ID" value="CAD7661785.1"/>
    <property type="molecule type" value="Genomic_DNA"/>
</dbReference>
<dbReference type="PRINTS" id="PR00081">
    <property type="entry name" value="GDHRDH"/>
</dbReference>
<accession>A0A7R9MK83</accession>
<dbReference type="Proteomes" id="UP000728032">
    <property type="component" value="Unassembled WGS sequence"/>
</dbReference>
<keyword evidence="2" id="KW-0560">Oxidoreductase</keyword>
<dbReference type="Pfam" id="PF00106">
    <property type="entry name" value="adh_short"/>
    <property type="match status" value="1"/>
</dbReference>
<gene>
    <name evidence="4" type="ORF">ONB1V03_LOCUS18345</name>
</gene>